<name>X0SEQ5_9ZZZZ</name>
<dbReference type="EMBL" id="BARS01008131">
    <property type="protein sequence ID" value="GAF74392.1"/>
    <property type="molecule type" value="Genomic_DNA"/>
</dbReference>
<feature type="non-terminal residue" evidence="2">
    <location>
        <position position="217"/>
    </location>
</feature>
<gene>
    <name evidence="2" type="ORF">S01H1_15570</name>
</gene>
<feature type="domain" description="Terminase large subunit-like ATPase" evidence="1">
    <location>
        <begin position="72"/>
        <end position="210"/>
    </location>
</feature>
<dbReference type="AlphaFoldDB" id="X0SEQ5"/>
<dbReference type="PANTHER" id="PTHR41287:SF1">
    <property type="entry name" value="PROTEIN YMFN"/>
    <property type="match status" value="1"/>
</dbReference>
<sequence>MKQANQYIEDVLSGKILVGELTRLAVERHVEDLDKDWKYTFDEKKAQRIIDFAEKCKHWKGEFAGENIILQPHQRFYFGSLFGWVEKKTGLRRFKTSYKEVARKNGKTTECALQSKYHLLADGEVGAQCYFVATKEEQARIGFKDVAEIIKVTPGLSTRFKVFTKSIVYKSSFIKPLGSDSNTQDGFDPSMGIIDEYHAHKDDKMLNVIESRANSGL</sequence>
<dbReference type="Pfam" id="PF03354">
    <property type="entry name" value="TerL_ATPase"/>
    <property type="match status" value="1"/>
</dbReference>
<proteinExistence type="predicted"/>
<organism evidence="2">
    <name type="scientific">marine sediment metagenome</name>
    <dbReference type="NCBI Taxonomy" id="412755"/>
    <lineage>
        <taxon>unclassified sequences</taxon>
        <taxon>metagenomes</taxon>
        <taxon>ecological metagenomes</taxon>
    </lineage>
</organism>
<dbReference type="Gene3D" id="3.40.50.300">
    <property type="entry name" value="P-loop containing nucleotide triphosphate hydrolases"/>
    <property type="match status" value="1"/>
</dbReference>
<evidence type="ECO:0000313" key="2">
    <source>
        <dbReference type="EMBL" id="GAF74392.1"/>
    </source>
</evidence>
<dbReference type="InterPro" id="IPR046461">
    <property type="entry name" value="TerL_ATPase"/>
</dbReference>
<dbReference type="InterPro" id="IPR005021">
    <property type="entry name" value="Terminase_largesu-like"/>
</dbReference>
<dbReference type="PANTHER" id="PTHR41287">
    <property type="match status" value="1"/>
</dbReference>
<comment type="caution">
    <text evidence="2">The sequence shown here is derived from an EMBL/GenBank/DDBJ whole genome shotgun (WGS) entry which is preliminary data.</text>
</comment>
<reference evidence="2" key="1">
    <citation type="journal article" date="2014" name="Front. Microbiol.">
        <title>High frequency of phylogenetically diverse reductive dehalogenase-homologous genes in deep subseafloor sedimentary metagenomes.</title>
        <authorList>
            <person name="Kawai M."/>
            <person name="Futagami T."/>
            <person name="Toyoda A."/>
            <person name="Takaki Y."/>
            <person name="Nishi S."/>
            <person name="Hori S."/>
            <person name="Arai W."/>
            <person name="Tsubouchi T."/>
            <person name="Morono Y."/>
            <person name="Uchiyama I."/>
            <person name="Ito T."/>
            <person name="Fujiyama A."/>
            <person name="Inagaki F."/>
            <person name="Takami H."/>
        </authorList>
    </citation>
    <scope>NUCLEOTIDE SEQUENCE</scope>
    <source>
        <strain evidence="2">Expedition CK06-06</strain>
    </source>
</reference>
<accession>X0SEQ5</accession>
<dbReference type="InterPro" id="IPR027417">
    <property type="entry name" value="P-loop_NTPase"/>
</dbReference>
<evidence type="ECO:0000259" key="1">
    <source>
        <dbReference type="Pfam" id="PF03354"/>
    </source>
</evidence>
<protein>
    <recommendedName>
        <fullName evidence="1">Terminase large subunit-like ATPase domain-containing protein</fullName>
    </recommendedName>
</protein>